<comment type="caution">
    <text evidence="2">The sequence shown here is derived from an EMBL/GenBank/DDBJ whole genome shotgun (WGS) entry which is preliminary data.</text>
</comment>
<reference evidence="2 3" key="1">
    <citation type="journal article" date="2015" name="BMC Genomics">
        <title>Insights from the genome of Ophiocordyceps polyrhachis-furcata to pathogenicity and host specificity in insect fungi.</title>
        <authorList>
            <person name="Wichadakul D."/>
            <person name="Kobmoo N."/>
            <person name="Ingsriswang S."/>
            <person name="Tangphatsornruang S."/>
            <person name="Chantasingh D."/>
            <person name="Luangsa-ard J.J."/>
            <person name="Eurwilaichitr L."/>
        </authorList>
    </citation>
    <scope>NUCLEOTIDE SEQUENCE [LARGE SCALE GENOMIC DNA]</scope>
    <source>
        <strain evidence="2 3">BCC 54312</strain>
    </source>
</reference>
<feature type="transmembrane region" description="Helical" evidence="1">
    <location>
        <begin position="41"/>
        <end position="59"/>
    </location>
</feature>
<dbReference type="Proteomes" id="UP000253664">
    <property type="component" value="Unassembled WGS sequence"/>
</dbReference>
<feature type="non-terminal residue" evidence="2">
    <location>
        <position position="101"/>
    </location>
</feature>
<evidence type="ECO:0000256" key="1">
    <source>
        <dbReference type="SAM" id="Phobius"/>
    </source>
</evidence>
<sequence length="101" mass="11293">MDGVMYKALDVETHPRRLVELLGGFFLFTPPLRRLTGTGRMVVAAGVYLGCGFFFLSFLEKETRKRRGSSTWEWNVTDVSKDRAAGERASRLGNPVDLLPG</sequence>
<keyword evidence="1" id="KW-0472">Membrane</keyword>
<gene>
    <name evidence="2" type="ORF">L249_2055</name>
</gene>
<protein>
    <submittedName>
        <fullName evidence="2">Uncharacterized protein</fullName>
    </submittedName>
</protein>
<keyword evidence="1" id="KW-1133">Transmembrane helix</keyword>
<keyword evidence="1" id="KW-0812">Transmembrane</keyword>
<dbReference type="EMBL" id="LKCN02000001">
    <property type="protein sequence ID" value="RCI15757.1"/>
    <property type="molecule type" value="Genomic_DNA"/>
</dbReference>
<accession>A0A367LMZ0</accession>
<evidence type="ECO:0000313" key="3">
    <source>
        <dbReference type="Proteomes" id="UP000253664"/>
    </source>
</evidence>
<evidence type="ECO:0000313" key="2">
    <source>
        <dbReference type="EMBL" id="RCI15757.1"/>
    </source>
</evidence>
<keyword evidence="3" id="KW-1185">Reference proteome</keyword>
<name>A0A367LMZ0_9HYPO</name>
<dbReference type="AlphaFoldDB" id="A0A367LMZ0"/>
<organism evidence="2 3">
    <name type="scientific">Ophiocordyceps polyrhachis-furcata BCC 54312</name>
    <dbReference type="NCBI Taxonomy" id="1330021"/>
    <lineage>
        <taxon>Eukaryota</taxon>
        <taxon>Fungi</taxon>
        <taxon>Dikarya</taxon>
        <taxon>Ascomycota</taxon>
        <taxon>Pezizomycotina</taxon>
        <taxon>Sordariomycetes</taxon>
        <taxon>Hypocreomycetidae</taxon>
        <taxon>Hypocreales</taxon>
        <taxon>Ophiocordycipitaceae</taxon>
        <taxon>Ophiocordyceps</taxon>
    </lineage>
</organism>
<proteinExistence type="predicted"/>